<dbReference type="OrthoDB" id="7211084at2"/>
<accession>A0A255XTA1</accession>
<feature type="compositionally biased region" description="Basic and acidic residues" evidence="1">
    <location>
        <begin position="144"/>
        <end position="156"/>
    </location>
</feature>
<evidence type="ECO:0000313" key="4">
    <source>
        <dbReference type="Proteomes" id="UP000216361"/>
    </source>
</evidence>
<gene>
    <name evidence="3" type="ORF">CHR90_05790</name>
</gene>
<feature type="compositionally biased region" description="Polar residues" evidence="1">
    <location>
        <begin position="118"/>
        <end position="128"/>
    </location>
</feature>
<dbReference type="AlphaFoldDB" id="A0A255XTA1"/>
<evidence type="ECO:0000313" key="3">
    <source>
        <dbReference type="EMBL" id="OYQ20219.1"/>
    </source>
</evidence>
<dbReference type="Pfam" id="PF11638">
    <property type="entry name" value="DnaA_N"/>
    <property type="match status" value="1"/>
</dbReference>
<dbReference type="EMBL" id="NOXS01000029">
    <property type="protein sequence ID" value="OYQ20219.1"/>
    <property type="molecule type" value="Genomic_DNA"/>
</dbReference>
<proteinExistence type="predicted"/>
<organism evidence="3 4">
    <name type="scientific">Elstera cyanobacteriorum</name>
    <dbReference type="NCBI Taxonomy" id="2022747"/>
    <lineage>
        <taxon>Bacteria</taxon>
        <taxon>Pseudomonadati</taxon>
        <taxon>Pseudomonadota</taxon>
        <taxon>Alphaproteobacteria</taxon>
        <taxon>Rhodospirillales</taxon>
        <taxon>Rhodospirillaceae</taxon>
        <taxon>Elstera</taxon>
    </lineage>
</organism>
<name>A0A255XTA1_9PROT</name>
<feature type="domain" description="DnaA N-terminal" evidence="2">
    <location>
        <begin position="181"/>
        <end position="230"/>
    </location>
</feature>
<reference evidence="3 4" key="1">
    <citation type="submission" date="2017-07" db="EMBL/GenBank/DDBJ databases">
        <title>Elstera cyanobacteriorum sp. nov., a novel bacterium isolated from cyanobacterial aggregates in a eutrophic lake.</title>
        <authorList>
            <person name="Cai H."/>
        </authorList>
    </citation>
    <scope>NUCLEOTIDE SEQUENCE [LARGE SCALE GENOMIC DNA]</scope>
    <source>
        <strain evidence="3 4">TH019</strain>
    </source>
</reference>
<dbReference type="Proteomes" id="UP000216361">
    <property type="component" value="Unassembled WGS sequence"/>
</dbReference>
<dbReference type="RefSeq" id="WP_094408042.1">
    <property type="nucleotide sequence ID" value="NZ_BMJZ01000001.1"/>
</dbReference>
<dbReference type="InterPro" id="IPR038454">
    <property type="entry name" value="DnaA_N_sf"/>
</dbReference>
<protein>
    <recommendedName>
        <fullName evidence="2">DnaA N-terminal domain-containing protein</fullName>
    </recommendedName>
</protein>
<keyword evidence="4" id="KW-1185">Reference proteome</keyword>
<sequence length="244" mass="26879">MSRDNPWFKFYPADWRADASLRSCSLAARGLWIEMISIMHDATPYGHLTVNGRPVTVAQLALLTGTLPDQLPDLLGELETAGVYSVNSKGVIYSRRMTRDAKKAGTARKNGKAGGNPTLCNSKENPASDNPEVKPPDNPGVKPQRPEARSQRDHKPPRLMIPSGGAHDPKIDAAVVPVSPVLADVQKRIGDVSYRSWFAKADVRQDGDGITLLLPSAFIREYVETHFRQHFPPATRFVFERGQA</sequence>
<comment type="caution">
    <text evidence="3">The sequence shown here is derived from an EMBL/GenBank/DDBJ whole genome shotgun (WGS) entry which is preliminary data.</text>
</comment>
<evidence type="ECO:0000259" key="2">
    <source>
        <dbReference type="Pfam" id="PF11638"/>
    </source>
</evidence>
<dbReference type="InterPro" id="IPR024633">
    <property type="entry name" value="DnaA_N_dom"/>
</dbReference>
<dbReference type="Gene3D" id="3.30.300.180">
    <property type="match status" value="1"/>
</dbReference>
<feature type="region of interest" description="Disordered" evidence="1">
    <location>
        <begin position="98"/>
        <end position="168"/>
    </location>
</feature>
<evidence type="ECO:0000256" key="1">
    <source>
        <dbReference type="SAM" id="MobiDB-lite"/>
    </source>
</evidence>